<accession>A0A8H5EYV5</accession>
<dbReference type="EMBL" id="JAACJK010000219">
    <property type="protein sequence ID" value="KAF5317098.1"/>
    <property type="molecule type" value="Genomic_DNA"/>
</dbReference>
<proteinExistence type="predicted"/>
<dbReference type="OrthoDB" id="3147752at2759"/>
<feature type="coiled-coil region" evidence="1">
    <location>
        <begin position="135"/>
        <end position="206"/>
    </location>
</feature>
<evidence type="ECO:0000256" key="1">
    <source>
        <dbReference type="SAM" id="Coils"/>
    </source>
</evidence>
<organism evidence="3 4">
    <name type="scientific">Ephemerocybe angulata</name>
    <dbReference type="NCBI Taxonomy" id="980116"/>
    <lineage>
        <taxon>Eukaryota</taxon>
        <taxon>Fungi</taxon>
        <taxon>Dikarya</taxon>
        <taxon>Basidiomycota</taxon>
        <taxon>Agaricomycotina</taxon>
        <taxon>Agaricomycetes</taxon>
        <taxon>Agaricomycetidae</taxon>
        <taxon>Agaricales</taxon>
        <taxon>Agaricineae</taxon>
        <taxon>Psathyrellaceae</taxon>
        <taxon>Ephemerocybe</taxon>
    </lineage>
</organism>
<dbReference type="AlphaFoldDB" id="A0A8H5EYV5"/>
<protein>
    <submittedName>
        <fullName evidence="3">Uncharacterized protein</fullName>
    </submittedName>
</protein>
<feature type="compositionally biased region" description="Acidic residues" evidence="2">
    <location>
        <begin position="68"/>
        <end position="81"/>
    </location>
</feature>
<keyword evidence="4" id="KW-1185">Reference proteome</keyword>
<evidence type="ECO:0000313" key="3">
    <source>
        <dbReference type="EMBL" id="KAF5317098.1"/>
    </source>
</evidence>
<feature type="compositionally biased region" description="Polar residues" evidence="2">
    <location>
        <begin position="42"/>
        <end position="52"/>
    </location>
</feature>
<name>A0A8H5EYV5_9AGAR</name>
<reference evidence="3 4" key="1">
    <citation type="journal article" date="2020" name="ISME J.">
        <title>Uncovering the hidden diversity of litter-decomposition mechanisms in mushroom-forming fungi.</title>
        <authorList>
            <person name="Floudas D."/>
            <person name="Bentzer J."/>
            <person name="Ahren D."/>
            <person name="Johansson T."/>
            <person name="Persson P."/>
            <person name="Tunlid A."/>
        </authorList>
    </citation>
    <scope>NUCLEOTIDE SEQUENCE [LARGE SCALE GENOMIC DNA]</scope>
    <source>
        <strain evidence="3 4">CBS 175.51</strain>
    </source>
</reference>
<dbReference type="Proteomes" id="UP000541558">
    <property type="component" value="Unassembled WGS sequence"/>
</dbReference>
<comment type="caution">
    <text evidence="3">The sequence shown here is derived from an EMBL/GenBank/DDBJ whole genome shotgun (WGS) entry which is preliminary data.</text>
</comment>
<feature type="region of interest" description="Disordered" evidence="2">
    <location>
        <begin position="26"/>
        <end position="114"/>
    </location>
</feature>
<evidence type="ECO:0000256" key="2">
    <source>
        <dbReference type="SAM" id="MobiDB-lite"/>
    </source>
</evidence>
<keyword evidence="1" id="KW-0175">Coiled coil</keyword>
<sequence length="470" mass="52184">MMPTTTRACYRQQCAEDSQLTLLETVSSSRSASAERDIVSGHQPSTEYQYTSDSDHGRGSDESMVSITDDENTEEGSDDPLELQVSAQAGTHQRPISIASASSSENHEETDTDDMMVEGPESLAEEDSEESIGGLSDAEQTIAELQDALRERDSTIQRLTDIVNGDGRMLRETRLADRCVRLERQLKAMENDSKEAEAVMTRLERECALSKSKLKANAARLEVCEAELRATQRFGTTADAVDVAEVARMVDRLNVSIETLASALGNEIVTSRALEPKKRGRPPRYVKNADLQVIHRWGEDLVLCMKAGITSKNPTIFVALVRNALSELCGAIIQAFSLRDGVMDDKLMELWAVVNENCEHAVAKRWRVITGSQLGPDDDDVATLTLSINERLEDLMVAAGWRHASKRSKELPSFVPVDLADIIARALEIRRTALEDVLSADLEALMCEMENRRRPWTGRSADIVLYWNRN</sequence>
<gene>
    <name evidence="3" type="ORF">D9611_003524</name>
</gene>
<evidence type="ECO:0000313" key="4">
    <source>
        <dbReference type="Proteomes" id="UP000541558"/>
    </source>
</evidence>